<keyword evidence="1" id="KW-0472">Membrane</keyword>
<accession>A0ABX0GST6</accession>
<feature type="transmembrane region" description="Helical" evidence="1">
    <location>
        <begin position="33"/>
        <end position="54"/>
    </location>
</feature>
<feature type="transmembrane region" description="Helical" evidence="1">
    <location>
        <begin position="245"/>
        <end position="265"/>
    </location>
</feature>
<dbReference type="RefSeq" id="WP_166280957.1">
    <property type="nucleotide sequence ID" value="NZ_JAANNP010000003.1"/>
</dbReference>
<keyword evidence="3" id="KW-1185">Reference proteome</keyword>
<dbReference type="EMBL" id="JAANNP010000003">
    <property type="protein sequence ID" value="NHC13946.1"/>
    <property type="molecule type" value="Genomic_DNA"/>
</dbReference>
<gene>
    <name evidence="2" type="ORF">G9H71_09155</name>
</gene>
<proteinExistence type="predicted"/>
<protein>
    <submittedName>
        <fullName evidence="2">MFS transporter permease</fullName>
    </submittedName>
</protein>
<reference evidence="2 3" key="1">
    <citation type="submission" date="2020-03" db="EMBL/GenBank/DDBJ databases">
        <title>Two novel Motilibacter sp.</title>
        <authorList>
            <person name="Liu S."/>
        </authorList>
    </citation>
    <scope>NUCLEOTIDE SEQUENCE [LARGE SCALE GENOMIC DNA]</scope>
    <source>
        <strain evidence="2 3">E257</strain>
    </source>
</reference>
<comment type="caution">
    <text evidence="2">The sequence shown here is derived from an EMBL/GenBank/DDBJ whole genome shotgun (WGS) entry which is preliminary data.</text>
</comment>
<feature type="transmembrane region" description="Helical" evidence="1">
    <location>
        <begin position="219"/>
        <end position="238"/>
    </location>
</feature>
<keyword evidence="1" id="KW-1133">Transmembrane helix</keyword>
<evidence type="ECO:0000313" key="2">
    <source>
        <dbReference type="EMBL" id="NHC13946.1"/>
    </source>
</evidence>
<dbReference type="Proteomes" id="UP000800981">
    <property type="component" value="Unassembled WGS sequence"/>
</dbReference>
<evidence type="ECO:0000313" key="3">
    <source>
        <dbReference type="Proteomes" id="UP000800981"/>
    </source>
</evidence>
<feature type="transmembrane region" description="Helical" evidence="1">
    <location>
        <begin position="162"/>
        <end position="179"/>
    </location>
</feature>
<organism evidence="2 3">
    <name type="scientific">Motilibacter deserti</name>
    <dbReference type="NCBI Taxonomy" id="2714956"/>
    <lineage>
        <taxon>Bacteria</taxon>
        <taxon>Bacillati</taxon>
        <taxon>Actinomycetota</taxon>
        <taxon>Actinomycetes</taxon>
        <taxon>Motilibacterales</taxon>
        <taxon>Motilibacteraceae</taxon>
        <taxon>Motilibacter</taxon>
    </lineage>
</organism>
<name>A0ABX0GST6_9ACTN</name>
<keyword evidence="1" id="KW-0812">Transmembrane</keyword>
<sequence>MGTVTSPTAAPAPARLDRARGWLLPAVPLERVAVFRVLVYLFVPLDVLLLHTIGDTRSAANADLYSPLLVGRLLHLPVPTEALVLVCKWGAALLALAALSGRAPRLLGTAVLLLWAEYQVVAFSYGKVDHDRFAFLVALAVLPTVGRARLRGGGPSEAAGWALRTVQLAVVATYFYAAWAKVRFGGWEWVNSATLARAVDRRGTVLSEWMLDVPWTLHAGQWVIVAFELLSPVVLFVGPRWRARIVAFFLAFHIATYAGTSIFFWPHTLCLAAFLPLERLAPRLDAVVRRARGRVAGGRPAWTSR</sequence>
<evidence type="ECO:0000256" key="1">
    <source>
        <dbReference type="SAM" id="Phobius"/>
    </source>
</evidence>